<dbReference type="GO" id="GO:0097367">
    <property type="term" value="F:carbohydrate derivative binding"/>
    <property type="evidence" value="ECO:0007669"/>
    <property type="project" value="InterPro"/>
</dbReference>
<sequence length="342" mass="37584">MTGFYEEVMTQPSKLAGLLEIYKQEGYETVREAAAMITQGKHVYFAGMGTSLNVASCILGRLSQQVSASALEAGELLEMPGLLREGDVLVLISQSGESIEICRLFEQIKRKVKIIGITNNEESVLAKNSDLALFLYAGTEESITNKTFTNTMAVLYMIESVINGKDLSELEERLYSAIPVMEELLKTGKEEIRRWAQRLSPADVIHFIGAGAAAASLAQQSALIFMEGAQCSARAFSVGGFRHGPIEICSKQHRAVLYLSDGKYMEKILNLAREMQYYGSEVVIVSNQSMDFGSHFFVGSMAEEGFAMAGALFMEILLYQVASMRGVAAGEFHITNKICKKE</sequence>
<gene>
    <name evidence="6" type="ORF">HMPREF9470_03617</name>
</gene>
<dbReference type="OrthoDB" id="9782098at2"/>
<dbReference type="GeneID" id="93162521"/>
<protein>
    <recommendedName>
        <fullName evidence="3">Glutamine--fructose-6-phosphate aminotransferase [isomerizing]</fullName>
        <ecNumber evidence="2">2.6.1.16</ecNumber>
    </recommendedName>
</protein>
<comment type="catalytic activity">
    <reaction evidence="1">
        <text>D-fructose 6-phosphate + L-glutamine = D-glucosamine 6-phosphate + L-glutamate</text>
        <dbReference type="Rhea" id="RHEA:13237"/>
        <dbReference type="ChEBI" id="CHEBI:29985"/>
        <dbReference type="ChEBI" id="CHEBI:58359"/>
        <dbReference type="ChEBI" id="CHEBI:58725"/>
        <dbReference type="ChEBI" id="CHEBI:61527"/>
        <dbReference type="EC" id="2.6.1.16"/>
    </reaction>
</comment>
<evidence type="ECO:0000313" key="6">
    <source>
        <dbReference type="EMBL" id="KMW16964.1"/>
    </source>
</evidence>
<dbReference type="SUPFAM" id="SSF53697">
    <property type="entry name" value="SIS domain"/>
    <property type="match status" value="1"/>
</dbReference>
<organism evidence="6 7">
    <name type="scientific">[Clostridium] citroniae WAL-19142</name>
    <dbReference type="NCBI Taxonomy" id="742734"/>
    <lineage>
        <taxon>Bacteria</taxon>
        <taxon>Bacillati</taxon>
        <taxon>Bacillota</taxon>
        <taxon>Clostridia</taxon>
        <taxon>Lachnospirales</taxon>
        <taxon>Lachnospiraceae</taxon>
        <taxon>Enterocloster</taxon>
    </lineage>
</organism>
<dbReference type="EMBL" id="ADLK01000028">
    <property type="protein sequence ID" value="KMW16964.1"/>
    <property type="molecule type" value="Genomic_DNA"/>
</dbReference>
<dbReference type="Gene3D" id="3.40.50.10490">
    <property type="entry name" value="Glucose-6-phosphate isomerase like protein, domain 1"/>
    <property type="match status" value="2"/>
</dbReference>
<dbReference type="AlphaFoldDB" id="A0A0J9BXP4"/>
<comment type="caution">
    <text evidence="6">The sequence shown here is derived from an EMBL/GenBank/DDBJ whole genome shotgun (WGS) entry which is preliminary data.</text>
</comment>
<name>A0A0J9BXP4_9FIRM</name>
<reference evidence="6 7" key="1">
    <citation type="submission" date="2011-04" db="EMBL/GenBank/DDBJ databases">
        <title>The Genome Sequence of Clostridium citroniae WAL-19142.</title>
        <authorList>
            <consortium name="The Broad Institute Genome Sequencing Platform"/>
            <person name="Earl A."/>
            <person name="Ward D."/>
            <person name="Feldgarden M."/>
            <person name="Gevers D."/>
            <person name="Warren Y.A."/>
            <person name="Tyrrell K.L."/>
            <person name="Citron D.M."/>
            <person name="Goldstein E.J."/>
            <person name="Daigneault M."/>
            <person name="Allen-Vercoe E."/>
            <person name="Young S.K."/>
            <person name="Zeng Q."/>
            <person name="Gargeya S."/>
            <person name="Fitzgerald M."/>
            <person name="Haas B."/>
            <person name="Abouelleil A."/>
            <person name="Alvarado L."/>
            <person name="Arachchi H.M."/>
            <person name="Berlin A."/>
            <person name="Brown A."/>
            <person name="Chapman S.B."/>
            <person name="Chen Z."/>
            <person name="Dunbar C."/>
            <person name="Freedman E."/>
            <person name="Gearin G."/>
            <person name="Gellesch M."/>
            <person name="Goldberg J."/>
            <person name="Griggs A."/>
            <person name="Gujja S."/>
            <person name="Heilman E.R."/>
            <person name="Heiman D."/>
            <person name="Howarth C."/>
            <person name="Larson L."/>
            <person name="Lui A."/>
            <person name="MacDonald P.J."/>
            <person name="Mehta T."/>
            <person name="Montmayeur A."/>
            <person name="Murphy C."/>
            <person name="Neiman D."/>
            <person name="Pearson M."/>
            <person name="Priest M."/>
            <person name="Roberts A."/>
            <person name="Saif S."/>
            <person name="Shea T."/>
            <person name="Shenoy N."/>
            <person name="Sisk P."/>
            <person name="Stolte C."/>
            <person name="Sykes S."/>
            <person name="White J."/>
            <person name="Yandava C."/>
            <person name="Wortman J."/>
            <person name="Nusbaum C."/>
            <person name="Birren B."/>
        </authorList>
    </citation>
    <scope>NUCLEOTIDE SEQUENCE [LARGE SCALE GENOMIC DNA]</scope>
    <source>
        <strain evidence="6 7">WAL-19142</strain>
    </source>
</reference>
<dbReference type="GO" id="GO:0006487">
    <property type="term" value="P:protein N-linked glycosylation"/>
    <property type="evidence" value="ECO:0007669"/>
    <property type="project" value="TreeGrafter"/>
</dbReference>
<dbReference type="InterPro" id="IPR035466">
    <property type="entry name" value="GlmS/AgaS_SIS"/>
</dbReference>
<evidence type="ECO:0000313" key="7">
    <source>
        <dbReference type="Proteomes" id="UP000037392"/>
    </source>
</evidence>
<dbReference type="Pfam" id="PF01380">
    <property type="entry name" value="SIS"/>
    <property type="match status" value="1"/>
</dbReference>
<dbReference type="PANTHER" id="PTHR10937:SF0">
    <property type="entry name" value="GLUTAMINE--FRUCTOSE-6-PHOSPHATE TRANSAMINASE (ISOMERIZING)"/>
    <property type="match status" value="1"/>
</dbReference>
<dbReference type="PATRIC" id="fig|742734.4.peg.3882"/>
<keyword evidence="4" id="KW-0677">Repeat</keyword>
<dbReference type="Proteomes" id="UP000037392">
    <property type="component" value="Unassembled WGS sequence"/>
</dbReference>
<dbReference type="PROSITE" id="PS51464">
    <property type="entry name" value="SIS"/>
    <property type="match status" value="1"/>
</dbReference>
<dbReference type="GO" id="GO:0004360">
    <property type="term" value="F:glutamine-fructose-6-phosphate transaminase (isomerizing) activity"/>
    <property type="evidence" value="ECO:0007669"/>
    <property type="project" value="UniProtKB-EC"/>
</dbReference>
<evidence type="ECO:0000259" key="5">
    <source>
        <dbReference type="PROSITE" id="PS51464"/>
    </source>
</evidence>
<dbReference type="CDD" id="cd05008">
    <property type="entry name" value="SIS_GlmS_GlmD_1"/>
    <property type="match status" value="1"/>
</dbReference>
<evidence type="ECO:0000256" key="2">
    <source>
        <dbReference type="ARBA" id="ARBA00012916"/>
    </source>
</evidence>
<dbReference type="GO" id="GO:0006047">
    <property type="term" value="P:UDP-N-acetylglucosamine metabolic process"/>
    <property type="evidence" value="ECO:0007669"/>
    <property type="project" value="TreeGrafter"/>
</dbReference>
<dbReference type="PANTHER" id="PTHR10937">
    <property type="entry name" value="GLUCOSAMINE--FRUCTOSE-6-PHOSPHATE AMINOTRANSFERASE, ISOMERIZING"/>
    <property type="match status" value="1"/>
</dbReference>
<dbReference type="InterPro" id="IPR001347">
    <property type="entry name" value="SIS_dom"/>
</dbReference>
<dbReference type="GO" id="GO:0006002">
    <property type="term" value="P:fructose 6-phosphate metabolic process"/>
    <property type="evidence" value="ECO:0007669"/>
    <property type="project" value="TreeGrafter"/>
</dbReference>
<feature type="domain" description="SIS" evidence="5">
    <location>
        <begin position="33"/>
        <end position="168"/>
    </location>
</feature>
<dbReference type="RefSeq" id="WP_048930418.1">
    <property type="nucleotide sequence ID" value="NZ_KQ235880.1"/>
</dbReference>
<dbReference type="InterPro" id="IPR046348">
    <property type="entry name" value="SIS_dom_sf"/>
</dbReference>
<evidence type="ECO:0000256" key="1">
    <source>
        <dbReference type="ARBA" id="ARBA00001031"/>
    </source>
</evidence>
<dbReference type="GO" id="GO:0005829">
    <property type="term" value="C:cytosol"/>
    <property type="evidence" value="ECO:0007669"/>
    <property type="project" value="TreeGrafter"/>
</dbReference>
<evidence type="ECO:0000256" key="4">
    <source>
        <dbReference type="ARBA" id="ARBA00022737"/>
    </source>
</evidence>
<accession>A0A0J9BXP4</accession>
<evidence type="ECO:0000256" key="3">
    <source>
        <dbReference type="ARBA" id="ARBA00016090"/>
    </source>
</evidence>
<proteinExistence type="predicted"/>
<dbReference type="EC" id="2.6.1.16" evidence="2"/>